<dbReference type="PANTHER" id="PTHR30344:SF1">
    <property type="entry name" value="6-PHOSPHOGLUCONOLACTONASE"/>
    <property type="match status" value="1"/>
</dbReference>
<evidence type="ECO:0000313" key="4">
    <source>
        <dbReference type="Proteomes" id="UP001156690"/>
    </source>
</evidence>
<evidence type="ECO:0000313" key="3">
    <source>
        <dbReference type="EMBL" id="GLQ75001.1"/>
    </source>
</evidence>
<gene>
    <name evidence="3" type="ORF">GCM10007932_43630</name>
</gene>
<dbReference type="PANTHER" id="PTHR30344">
    <property type="entry name" value="6-PHOSPHOGLUCONOLACTONASE-RELATED"/>
    <property type="match status" value="1"/>
</dbReference>
<dbReference type="Gene3D" id="2.130.10.10">
    <property type="entry name" value="YVTN repeat-like/Quinoprotein amine dehydrogenase"/>
    <property type="match status" value="1"/>
</dbReference>
<dbReference type="GO" id="GO:0005829">
    <property type="term" value="C:cytosol"/>
    <property type="evidence" value="ECO:0007669"/>
    <property type="project" value="TreeGrafter"/>
</dbReference>
<comment type="caution">
    <text evidence="3">The sequence shown here is derived from an EMBL/GenBank/DDBJ whole genome shotgun (WGS) entry which is preliminary data.</text>
</comment>
<protein>
    <submittedName>
        <fullName evidence="3">6-phosphogluconolactonase</fullName>
    </submittedName>
</protein>
<dbReference type="EMBL" id="BSNX01000067">
    <property type="protein sequence ID" value="GLQ75001.1"/>
    <property type="molecule type" value="Genomic_DNA"/>
</dbReference>
<dbReference type="InterPro" id="IPR011045">
    <property type="entry name" value="N2O_reductase_N"/>
</dbReference>
<reference evidence="4" key="1">
    <citation type="journal article" date="2019" name="Int. J. Syst. Evol. Microbiol.">
        <title>The Global Catalogue of Microorganisms (GCM) 10K type strain sequencing project: providing services to taxonomists for standard genome sequencing and annotation.</title>
        <authorList>
            <consortium name="The Broad Institute Genomics Platform"/>
            <consortium name="The Broad Institute Genome Sequencing Center for Infectious Disease"/>
            <person name="Wu L."/>
            <person name="Ma J."/>
        </authorList>
    </citation>
    <scope>NUCLEOTIDE SEQUENCE [LARGE SCALE GENOMIC DNA]</scope>
    <source>
        <strain evidence="4">NBRC 15640</strain>
    </source>
</reference>
<dbReference type="Pfam" id="PF10282">
    <property type="entry name" value="Lactonase"/>
    <property type="match status" value="1"/>
</dbReference>
<dbReference type="Proteomes" id="UP001156690">
    <property type="component" value="Unassembled WGS sequence"/>
</dbReference>
<dbReference type="InterPro" id="IPR050282">
    <property type="entry name" value="Cycloisomerase_2"/>
</dbReference>
<name>A0AAV5NYD6_9VIBR</name>
<dbReference type="GO" id="GO:0017057">
    <property type="term" value="F:6-phosphogluconolactonase activity"/>
    <property type="evidence" value="ECO:0007669"/>
    <property type="project" value="TreeGrafter"/>
</dbReference>
<organism evidence="3 4">
    <name type="scientific">Vibrio penaeicida</name>
    <dbReference type="NCBI Taxonomy" id="104609"/>
    <lineage>
        <taxon>Bacteria</taxon>
        <taxon>Pseudomonadati</taxon>
        <taxon>Pseudomonadota</taxon>
        <taxon>Gammaproteobacteria</taxon>
        <taxon>Vibrionales</taxon>
        <taxon>Vibrionaceae</taxon>
        <taxon>Vibrio</taxon>
    </lineage>
</organism>
<dbReference type="InterPro" id="IPR019405">
    <property type="entry name" value="Lactonase_7-beta_prop"/>
</dbReference>
<keyword evidence="4" id="KW-1185">Reference proteome</keyword>
<keyword evidence="2" id="KW-0313">Glucose metabolism</keyword>
<keyword evidence="2" id="KW-0119">Carbohydrate metabolism</keyword>
<dbReference type="GO" id="GO:0006006">
    <property type="term" value="P:glucose metabolic process"/>
    <property type="evidence" value="ECO:0007669"/>
    <property type="project" value="UniProtKB-KW"/>
</dbReference>
<dbReference type="AlphaFoldDB" id="A0AAV5NYD6"/>
<dbReference type="InterPro" id="IPR015943">
    <property type="entry name" value="WD40/YVTN_repeat-like_dom_sf"/>
</dbReference>
<proteinExistence type="inferred from homology"/>
<evidence type="ECO:0000256" key="1">
    <source>
        <dbReference type="ARBA" id="ARBA00005564"/>
    </source>
</evidence>
<comment type="similarity">
    <text evidence="1">Belongs to the cycloisomerase 2 family.</text>
</comment>
<evidence type="ECO:0000256" key="2">
    <source>
        <dbReference type="ARBA" id="ARBA00022526"/>
    </source>
</evidence>
<dbReference type="SUPFAM" id="SSF50974">
    <property type="entry name" value="Nitrous oxide reductase, N-terminal domain"/>
    <property type="match status" value="1"/>
</dbReference>
<accession>A0AAV5NYD6</accession>
<sequence>MTGEGKGISSVHMNLETGAFDKLALISDEQNPAYLTSQDGRVFAINEFANGKGAGLSVHDIKNHQLTLLDSNLVDGDYPCHVAVNSNQTLAVTSNYGTGNFSVFSLSSDRLEHTHTIQHAGNGPNTDRQEGPHAHFACFLKQTNELVTVDLGTDRVSFYPISNTLINESEVQHVQTPPGSGPRHLVFSQDELKAYVLCELSEEVLVLKKNENDIWEIASTISPFVEHNEGGAAAAIRLSSDEKFVYVSGRQQSSIVCLKVEVSGDLGVIQTISSGGLNPRDFNLTPNGKWLVVANQDTNNLVSYRRNEESGTLQETGYSISTGNPVCVQFF</sequence>